<evidence type="ECO:0000313" key="3">
    <source>
        <dbReference type="Proteomes" id="UP000708208"/>
    </source>
</evidence>
<comment type="caution">
    <text evidence="2">The sequence shown here is derived from an EMBL/GenBank/DDBJ whole genome shotgun (WGS) entry which is preliminary data.</text>
</comment>
<accession>A0A8J2P8Y6</accession>
<proteinExistence type="predicted"/>
<evidence type="ECO:0000313" key="2">
    <source>
        <dbReference type="EMBL" id="CAG7785307.1"/>
    </source>
</evidence>
<reference evidence="2" key="1">
    <citation type="submission" date="2021-06" db="EMBL/GenBank/DDBJ databases">
        <authorList>
            <person name="Hodson N. C."/>
            <person name="Mongue J. A."/>
            <person name="Jaron S. K."/>
        </authorList>
    </citation>
    <scope>NUCLEOTIDE SEQUENCE</scope>
</reference>
<dbReference type="Proteomes" id="UP000708208">
    <property type="component" value="Unassembled WGS sequence"/>
</dbReference>
<name>A0A8J2P8Y6_9HEXA</name>
<gene>
    <name evidence="2" type="ORF">AFUS01_LOCUS23939</name>
</gene>
<protein>
    <submittedName>
        <fullName evidence="2">Uncharacterized protein</fullName>
    </submittedName>
</protein>
<feature type="region of interest" description="Disordered" evidence="1">
    <location>
        <begin position="130"/>
        <end position="161"/>
    </location>
</feature>
<organism evidence="2 3">
    <name type="scientific">Allacma fusca</name>
    <dbReference type="NCBI Taxonomy" id="39272"/>
    <lineage>
        <taxon>Eukaryota</taxon>
        <taxon>Metazoa</taxon>
        <taxon>Ecdysozoa</taxon>
        <taxon>Arthropoda</taxon>
        <taxon>Hexapoda</taxon>
        <taxon>Collembola</taxon>
        <taxon>Symphypleona</taxon>
        <taxon>Sminthuridae</taxon>
        <taxon>Allacma</taxon>
    </lineage>
</organism>
<dbReference type="EMBL" id="CAJVCH010293587">
    <property type="protein sequence ID" value="CAG7785307.1"/>
    <property type="molecule type" value="Genomic_DNA"/>
</dbReference>
<dbReference type="AlphaFoldDB" id="A0A8J2P8Y6"/>
<keyword evidence="3" id="KW-1185">Reference proteome</keyword>
<evidence type="ECO:0000256" key="1">
    <source>
        <dbReference type="SAM" id="MobiDB-lite"/>
    </source>
</evidence>
<sequence>MQILGYSKVIKEKIRNCNEKINEGTNEMRKFSPETEIVESMEERRQWYYGEACEAFKCGNMEDAQRNIKDVLLIDPQFVPGRILKFEVKLVATFKKPWKQIILDKDLFLSSVTLIPPMELWKPAIECLPQAGPSEQSKEDTSDEVNGEYFYPPPSKRIKEY</sequence>